<name>A0A0F9GF07_9ZZZZ</name>
<protein>
    <submittedName>
        <fullName evidence="1">Uncharacterized protein</fullName>
    </submittedName>
</protein>
<comment type="caution">
    <text evidence="1">The sequence shown here is derived from an EMBL/GenBank/DDBJ whole genome shotgun (WGS) entry which is preliminary data.</text>
</comment>
<reference evidence="1" key="1">
    <citation type="journal article" date="2015" name="Nature">
        <title>Complex archaea that bridge the gap between prokaryotes and eukaryotes.</title>
        <authorList>
            <person name="Spang A."/>
            <person name="Saw J.H."/>
            <person name="Jorgensen S.L."/>
            <person name="Zaremba-Niedzwiedzka K."/>
            <person name="Martijn J."/>
            <person name="Lind A.E."/>
            <person name="van Eijk R."/>
            <person name="Schleper C."/>
            <person name="Guy L."/>
            <person name="Ettema T.J."/>
        </authorList>
    </citation>
    <scope>NUCLEOTIDE SEQUENCE</scope>
</reference>
<accession>A0A0F9GF07</accession>
<gene>
    <name evidence="1" type="ORF">LCGC14_2129020</name>
</gene>
<dbReference type="AlphaFoldDB" id="A0A0F9GF07"/>
<feature type="non-terminal residue" evidence="1">
    <location>
        <position position="27"/>
    </location>
</feature>
<sequence length="27" mass="3239">MKTTTKWFSSKRLKHCVLLIITHSNQH</sequence>
<evidence type="ECO:0000313" key="1">
    <source>
        <dbReference type="EMBL" id="KKL68030.1"/>
    </source>
</evidence>
<organism evidence="1">
    <name type="scientific">marine sediment metagenome</name>
    <dbReference type="NCBI Taxonomy" id="412755"/>
    <lineage>
        <taxon>unclassified sequences</taxon>
        <taxon>metagenomes</taxon>
        <taxon>ecological metagenomes</taxon>
    </lineage>
</organism>
<dbReference type="EMBL" id="LAZR01026662">
    <property type="protein sequence ID" value="KKL68030.1"/>
    <property type="molecule type" value="Genomic_DNA"/>
</dbReference>
<proteinExistence type="predicted"/>